<dbReference type="EMBL" id="WTPW01000584">
    <property type="protein sequence ID" value="KAF0497152.1"/>
    <property type="molecule type" value="Genomic_DNA"/>
</dbReference>
<name>A0A8H4AHT3_GIGMA</name>
<dbReference type="OrthoDB" id="2411599at2759"/>
<organism evidence="3 4">
    <name type="scientific">Gigaspora margarita</name>
    <dbReference type="NCBI Taxonomy" id="4874"/>
    <lineage>
        <taxon>Eukaryota</taxon>
        <taxon>Fungi</taxon>
        <taxon>Fungi incertae sedis</taxon>
        <taxon>Mucoromycota</taxon>
        <taxon>Glomeromycotina</taxon>
        <taxon>Glomeromycetes</taxon>
        <taxon>Diversisporales</taxon>
        <taxon>Gigasporaceae</taxon>
        <taxon>Gigaspora</taxon>
    </lineage>
</organism>
<dbReference type="InterPro" id="IPR033121">
    <property type="entry name" value="PEPTIDASE_A1"/>
</dbReference>
<evidence type="ECO:0000256" key="1">
    <source>
        <dbReference type="SAM" id="Phobius"/>
    </source>
</evidence>
<protein>
    <recommendedName>
        <fullName evidence="2">Peptidase A1 domain-containing protein</fullName>
    </recommendedName>
</protein>
<sequence>MAFHFYCIIVLICCLEFSFLLVFFKPFKQKYINFNRNVIKKHNPKNHKQDLLKKYNPKIFDINATESSASTPTSSPPIQTFLPPQIISIDIFNTNDTSSISLFQVEIGSNLSQTLNLIPDISSNYIGLCSQLCYKGEVSNCNNRINYFDSENSTSFDGNFKTETIDYLDGSIVSAVNGFDYITLNNYVFKDKTLLSLFDEINGTLETQSAVEGVMGLGFGSPIWNQLASDDYLQVIGIALPNFICSIGTIAFGGIDLRYVYNDPPNSPAVFNNIPTLNNTDYPTIAINMIYVNNSPLNFPVINGIISTSYNKFSLENYSTEFFTKLGANKMSDGDWIVPNPVDIAFDVTTDSGLIIGIVLSSFLTCNTNKANNDTFTIGVAERSENFCPIPGPTGVPLVPPQTTILPKPNKHSLHLIYLI</sequence>
<dbReference type="InterPro" id="IPR021109">
    <property type="entry name" value="Peptidase_aspartic_dom_sf"/>
</dbReference>
<evidence type="ECO:0000313" key="3">
    <source>
        <dbReference type="EMBL" id="KAF0497152.1"/>
    </source>
</evidence>
<dbReference type="PROSITE" id="PS51767">
    <property type="entry name" value="PEPTIDASE_A1"/>
    <property type="match status" value="1"/>
</dbReference>
<dbReference type="AlphaFoldDB" id="A0A8H4AHT3"/>
<dbReference type="SUPFAM" id="SSF50630">
    <property type="entry name" value="Acid proteases"/>
    <property type="match status" value="1"/>
</dbReference>
<keyword evidence="1" id="KW-0472">Membrane</keyword>
<dbReference type="Pfam" id="PF00026">
    <property type="entry name" value="Asp"/>
    <property type="match status" value="1"/>
</dbReference>
<dbReference type="Proteomes" id="UP000439903">
    <property type="component" value="Unassembled WGS sequence"/>
</dbReference>
<evidence type="ECO:0000259" key="2">
    <source>
        <dbReference type="PROSITE" id="PS51767"/>
    </source>
</evidence>
<gene>
    <name evidence="3" type="ORF">F8M41_020777</name>
</gene>
<reference evidence="3 4" key="1">
    <citation type="journal article" date="2019" name="Environ. Microbiol.">
        <title>At the nexus of three kingdoms: the genome of the mycorrhizal fungus Gigaspora margarita provides insights into plant, endobacterial and fungal interactions.</title>
        <authorList>
            <person name="Venice F."/>
            <person name="Ghignone S."/>
            <person name="Salvioli di Fossalunga A."/>
            <person name="Amselem J."/>
            <person name="Novero M."/>
            <person name="Xianan X."/>
            <person name="Sedzielewska Toro K."/>
            <person name="Morin E."/>
            <person name="Lipzen A."/>
            <person name="Grigoriev I.V."/>
            <person name="Henrissat B."/>
            <person name="Martin F.M."/>
            <person name="Bonfante P."/>
        </authorList>
    </citation>
    <scope>NUCLEOTIDE SEQUENCE [LARGE SCALE GENOMIC DNA]</scope>
    <source>
        <strain evidence="3 4">BEG34</strain>
    </source>
</reference>
<feature type="domain" description="Peptidase A1" evidence="2">
    <location>
        <begin position="101"/>
        <end position="420"/>
    </location>
</feature>
<keyword evidence="1" id="KW-1133">Transmembrane helix</keyword>
<keyword evidence="1" id="KW-0812">Transmembrane</keyword>
<comment type="caution">
    <text evidence="3">The sequence shown here is derived from an EMBL/GenBank/DDBJ whole genome shotgun (WGS) entry which is preliminary data.</text>
</comment>
<feature type="transmembrane region" description="Helical" evidence="1">
    <location>
        <begin position="6"/>
        <end position="24"/>
    </location>
</feature>
<keyword evidence="4" id="KW-1185">Reference proteome</keyword>
<evidence type="ECO:0000313" key="4">
    <source>
        <dbReference type="Proteomes" id="UP000439903"/>
    </source>
</evidence>
<proteinExistence type="predicted"/>
<accession>A0A8H4AHT3</accession>
<dbReference type="Gene3D" id="2.40.70.10">
    <property type="entry name" value="Acid Proteases"/>
    <property type="match status" value="1"/>
</dbReference>